<keyword evidence="2" id="KW-1185">Reference proteome</keyword>
<dbReference type="OrthoDB" id="1658288at2759"/>
<dbReference type="GO" id="GO:0009116">
    <property type="term" value="P:nucleoside metabolic process"/>
    <property type="evidence" value="ECO:0007669"/>
    <property type="project" value="InterPro"/>
</dbReference>
<evidence type="ECO:0000313" key="1">
    <source>
        <dbReference type="EMBL" id="GFF15662.1"/>
    </source>
</evidence>
<dbReference type="Proteomes" id="UP000452235">
    <property type="component" value="Unassembled WGS sequence"/>
</dbReference>
<dbReference type="InterPro" id="IPR035994">
    <property type="entry name" value="Nucleoside_phosphorylase_sf"/>
</dbReference>
<dbReference type="SUPFAM" id="SSF53167">
    <property type="entry name" value="Purine and uridine phosphorylases"/>
    <property type="match status" value="1"/>
</dbReference>
<organism evidence="1 2">
    <name type="scientific">Aspergillus terreus</name>
    <dbReference type="NCBI Taxonomy" id="33178"/>
    <lineage>
        <taxon>Eukaryota</taxon>
        <taxon>Fungi</taxon>
        <taxon>Dikarya</taxon>
        <taxon>Ascomycota</taxon>
        <taxon>Pezizomycotina</taxon>
        <taxon>Eurotiomycetes</taxon>
        <taxon>Eurotiomycetidae</taxon>
        <taxon>Eurotiales</taxon>
        <taxon>Aspergillaceae</taxon>
        <taxon>Aspergillus</taxon>
        <taxon>Aspergillus subgen. Circumdati</taxon>
    </lineage>
</organism>
<dbReference type="EMBL" id="BLJY01000004">
    <property type="protein sequence ID" value="GFF15662.1"/>
    <property type="molecule type" value="Genomic_DNA"/>
</dbReference>
<reference evidence="1 2" key="1">
    <citation type="submission" date="2020-01" db="EMBL/GenBank/DDBJ databases">
        <title>Aspergillus terreus IFO 6365 whole genome shotgun sequence.</title>
        <authorList>
            <person name="Kanamasa S."/>
            <person name="Takahashi H."/>
        </authorList>
    </citation>
    <scope>NUCLEOTIDE SEQUENCE [LARGE SCALE GENOMIC DNA]</scope>
    <source>
        <strain evidence="1 2">IFO 6365</strain>
    </source>
</reference>
<name>A0A5M3YQ65_ASPTE</name>
<dbReference type="InterPro" id="IPR053137">
    <property type="entry name" value="NLR-like"/>
</dbReference>
<dbReference type="Gene3D" id="3.40.50.1580">
    <property type="entry name" value="Nucleoside phosphorylase domain"/>
    <property type="match status" value="1"/>
</dbReference>
<accession>A0A5M3YQ65</accession>
<sequence length="391" mass="42370">MQDYTVAWIAPLAIEAAAALQLLDEHHGTAGRKPGQTLLYHLGRMGAHNIAIASFPAGECGIGVAGAMVAEMKRDLPNLEIGLLVGIGAGIPSSQNDIHLGDVAVAVPDGDNSGVIGYDLVKIEPEEIVPKQWQNASHPLLRSAIQKLRTGSLQPSGDNKNYLLSHLQRFNGTKFERPQTPSQPSTCSEHIQHPRQYPIVHHGPILSGNKVIKSARYRDKLSPNNKAIAIEMEAAGIMNSLPVAVIRGISDFGDCGKNDTWQPYAAATAAAYAKELLKEVGPLQRVDSLPRGRPHTVELSYRGVLEILEDRSRRLNVNNNWRNSVVDLLKLLFLDSSLEARARLARRWNVFVGKDGDPVRNIALHGLIISALAQNQGDVPSSLAEALSIDG</sequence>
<evidence type="ECO:0000313" key="2">
    <source>
        <dbReference type="Proteomes" id="UP000452235"/>
    </source>
</evidence>
<protein>
    <submittedName>
        <fullName evidence="1">Purine and uridine phosphorylase</fullName>
    </submittedName>
</protein>
<dbReference type="InterPro" id="IPR022016">
    <property type="entry name" value="DUF3597"/>
</dbReference>
<dbReference type="SUPFAM" id="SSF158634">
    <property type="entry name" value="RPA2825-like"/>
    <property type="match status" value="1"/>
</dbReference>
<dbReference type="PANTHER" id="PTHR46082:SF11">
    <property type="entry name" value="AAA+ ATPASE DOMAIN-CONTAINING PROTEIN-RELATED"/>
    <property type="match status" value="1"/>
</dbReference>
<dbReference type="GO" id="GO:0003824">
    <property type="term" value="F:catalytic activity"/>
    <property type="evidence" value="ECO:0007669"/>
    <property type="project" value="InterPro"/>
</dbReference>
<gene>
    <name evidence="1" type="ORF">ATEIFO6365_0004078100</name>
</gene>
<dbReference type="AlphaFoldDB" id="A0A5M3YQ65"/>
<proteinExistence type="predicted"/>
<dbReference type="PANTHER" id="PTHR46082">
    <property type="entry name" value="ATP/GTP-BINDING PROTEIN-RELATED"/>
    <property type="match status" value="1"/>
</dbReference>
<dbReference type="Pfam" id="PF12200">
    <property type="entry name" value="DUF3597"/>
    <property type="match status" value="1"/>
</dbReference>
<dbReference type="VEuPathDB" id="FungiDB:ATEG_04787"/>
<comment type="caution">
    <text evidence="1">The sequence shown here is derived from an EMBL/GenBank/DDBJ whole genome shotgun (WGS) entry which is preliminary data.</text>
</comment>